<evidence type="ECO:0000256" key="5">
    <source>
        <dbReference type="ARBA" id="ARBA00022989"/>
    </source>
</evidence>
<evidence type="ECO:0000256" key="7">
    <source>
        <dbReference type="PIRSR" id="PIRSR600715-1"/>
    </source>
</evidence>
<evidence type="ECO:0000256" key="2">
    <source>
        <dbReference type="ARBA" id="ARBA00022475"/>
    </source>
</evidence>
<feature type="transmembrane region" description="Helical" evidence="8">
    <location>
        <begin position="6"/>
        <end position="26"/>
    </location>
</feature>
<comment type="caution">
    <text evidence="9">The sequence shown here is derived from an EMBL/GenBank/DDBJ whole genome shotgun (WGS) entry which is preliminary data.</text>
</comment>
<feature type="transmembrane region" description="Helical" evidence="8">
    <location>
        <begin position="313"/>
        <end position="331"/>
    </location>
</feature>
<proteinExistence type="predicted"/>
<feature type="transmembrane region" description="Helical" evidence="8">
    <location>
        <begin position="188"/>
        <end position="205"/>
    </location>
</feature>
<feature type="transmembrane region" description="Helical" evidence="8">
    <location>
        <begin position="217"/>
        <end position="234"/>
    </location>
</feature>
<keyword evidence="3" id="KW-0808">Transferase</keyword>
<dbReference type="Proteomes" id="UP000177039">
    <property type="component" value="Unassembled WGS sequence"/>
</dbReference>
<sequence>MSLVLPFVTSLAFSLLLTPLTILVAKRYGFVDDPKKHAHPAILHKKVVPRAGGLPIFLAFGATAIVTLSISKQIVGIFLGGLLLIIIGIIDDKYDLKNSYKLLAQFLAALAVVAGGIGITFITNPLLIFDPSGFGLGPVLHLDLWRLGFNFWGEHSILILADIFALFWIVWVINMVNFSSGVDGQMPGIVFIAMIVIFAASLRFFGTDPSQLIVTKLALIGAGATLGFLIFNFYPARIFPGDSGSYFLGFLVAVLAILAGARVGTAILVMAVPLIDGVFTIMRRITTRQSPFAGDRKHLHHRLMELGWGQRRVALFYWLLCAILGAAALSLASREKLFAAIVVSVIVLGGLLWLNMNLPQKARR</sequence>
<evidence type="ECO:0008006" key="11">
    <source>
        <dbReference type="Google" id="ProtNLM"/>
    </source>
</evidence>
<keyword evidence="6 8" id="KW-0472">Membrane</keyword>
<keyword evidence="5 8" id="KW-1133">Transmembrane helix</keyword>
<protein>
    <recommendedName>
        <fullName evidence="11">Undecaprenyl-phosphate alpha-N-acetylglucosaminyl 1-phosphate transferase</fullName>
    </recommendedName>
</protein>
<dbReference type="PANTHER" id="PTHR22926">
    <property type="entry name" value="PHOSPHO-N-ACETYLMURAMOYL-PENTAPEPTIDE-TRANSFERASE"/>
    <property type="match status" value="1"/>
</dbReference>
<dbReference type="PANTHER" id="PTHR22926:SF3">
    <property type="entry name" value="UNDECAPRENYL-PHOSPHATE ALPHA-N-ACETYLGLUCOSAMINYL 1-PHOSPHATE TRANSFERASE"/>
    <property type="match status" value="1"/>
</dbReference>
<feature type="transmembrane region" description="Helical" evidence="8">
    <location>
        <begin position="102"/>
        <end position="122"/>
    </location>
</feature>
<dbReference type="GO" id="GO:0044038">
    <property type="term" value="P:cell wall macromolecule biosynthetic process"/>
    <property type="evidence" value="ECO:0007669"/>
    <property type="project" value="TreeGrafter"/>
</dbReference>
<comment type="subcellular location">
    <subcellularLocation>
        <location evidence="1">Cell membrane</location>
        <topology evidence="1">Multi-pass membrane protein</topology>
    </subcellularLocation>
</comment>
<name>A0A1F5H4Q3_9BACT</name>
<keyword evidence="4 8" id="KW-0812">Transmembrane</keyword>
<comment type="cofactor">
    <cofactor evidence="7">
        <name>Mg(2+)</name>
        <dbReference type="ChEBI" id="CHEBI:18420"/>
    </cofactor>
</comment>
<dbReference type="GO" id="GO:0009103">
    <property type="term" value="P:lipopolysaccharide biosynthetic process"/>
    <property type="evidence" value="ECO:0007669"/>
    <property type="project" value="TreeGrafter"/>
</dbReference>
<feature type="transmembrane region" description="Helical" evidence="8">
    <location>
        <begin position="74"/>
        <end position="90"/>
    </location>
</feature>
<dbReference type="GO" id="GO:0071555">
    <property type="term" value="P:cell wall organization"/>
    <property type="evidence" value="ECO:0007669"/>
    <property type="project" value="TreeGrafter"/>
</dbReference>
<feature type="binding site" evidence="7">
    <location>
        <position position="177"/>
    </location>
    <ligand>
        <name>Mg(2+)</name>
        <dbReference type="ChEBI" id="CHEBI:18420"/>
    </ligand>
</feature>
<dbReference type="GO" id="GO:0005886">
    <property type="term" value="C:plasma membrane"/>
    <property type="evidence" value="ECO:0007669"/>
    <property type="project" value="UniProtKB-SubCell"/>
</dbReference>
<gene>
    <name evidence="9" type="ORF">A3B54_05210</name>
</gene>
<feature type="transmembrane region" description="Helical" evidence="8">
    <location>
        <begin position="47"/>
        <end position="68"/>
    </location>
</feature>
<keyword evidence="2" id="KW-1003">Cell membrane</keyword>
<dbReference type="CDD" id="cd06853">
    <property type="entry name" value="GT_WecA_like"/>
    <property type="match status" value="1"/>
</dbReference>
<dbReference type="InterPro" id="IPR000715">
    <property type="entry name" value="Glycosyl_transferase_4"/>
</dbReference>
<evidence type="ECO:0000313" key="10">
    <source>
        <dbReference type="Proteomes" id="UP000177039"/>
    </source>
</evidence>
<evidence type="ECO:0000313" key="9">
    <source>
        <dbReference type="EMBL" id="OGD99081.1"/>
    </source>
</evidence>
<evidence type="ECO:0000256" key="1">
    <source>
        <dbReference type="ARBA" id="ARBA00004651"/>
    </source>
</evidence>
<keyword evidence="7" id="KW-0479">Metal-binding</keyword>
<evidence type="ECO:0000256" key="3">
    <source>
        <dbReference type="ARBA" id="ARBA00022679"/>
    </source>
</evidence>
<dbReference type="GO" id="GO:0016780">
    <property type="term" value="F:phosphotransferase activity, for other substituted phosphate groups"/>
    <property type="evidence" value="ECO:0007669"/>
    <property type="project" value="InterPro"/>
</dbReference>
<accession>A0A1F5H4Q3</accession>
<dbReference type="Pfam" id="PF00953">
    <property type="entry name" value="Glycos_transf_4"/>
    <property type="match status" value="1"/>
</dbReference>
<dbReference type="GO" id="GO:0046872">
    <property type="term" value="F:metal ion binding"/>
    <property type="evidence" value="ECO:0007669"/>
    <property type="project" value="UniProtKB-KW"/>
</dbReference>
<feature type="transmembrane region" description="Helical" evidence="8">
    <location>
        <begin position="337"/>
        <end position="354"/>
    </location>
</feature>
<feature type="transmembrane region" description="Helical" evidence="8">
    <location>
        <begin position="246"/>
        <end position="275"/>
    </location>
</feature>
<organism evidence="9 10">
    <name type="scientific">Candidatus Curtissbacteria bacterium RIFCSPLOWO2_01_FULL_42_50</name>
    <dbReference type="NCBI Taxonomy" id="1797730"/>
    <lineage>
        <taxon>Bacteria</taxon>
        <taxon>Candidatus Curtissiibacteriota</taxon>
    </lineage>
</organism>
<evidence type="ECO:0000256" key="8">
    <source>
        <dbReference type="SAM" id="Phobius"/>
    </source>
</evidence>
<feature type="transmembrane region" description="Helical" evidence="8">
    <location>
        <begin position="157"/>
        <end position="176"/>
    </location>
</feature>
<reference evidence="9 10" key="1">
    <citation type="journal article" date="2016" name="Nat. Commun.">
        <title>Thousands of microbial genomes shed light on interconnected biogeochemical processes in an aquifer system.</title>
        <authorList>
            <person name="Anantharaman K."/>
            <person name="Brown C.T."/>
            <person name="Hug L.A."/>
            <person name="Sharon I."/>
            <person name="Castelle C.J."/>
            <person name="Probst A.J."/>
            <person name="Thomas B.C."/>
            <person name="Singh A."/>
            <person name="Wilkins M.J."/>
            <person name="Karaoz U."/>
            <person name="Brodie E.L."/>
            <person name="Williams K.H."/>
            <person name="Hubbard S.S."/>
            <person name="Banfield J.F."/>
        </authorList>
    </citation>
    <scope>NUCLEOTIDE SEQUENCE [LARGE SCALE GENOMIC DNA]</scope>
</reference>
<keyword evidence="7" id="KW-0460">Magnesium</keyword>
<dbReference type="AlphaFoldDB" id="A0A1F5H4Q3"/>
<dbReference type="EMBL" id="MFBT01000024">
    <property type="protein sequence ID" value="OGD99081.1"/>
    <property type="molecule type" value="Genomic_DNA"/>
</dbReference>
<evidence type="ECO:0000256" key="6">
    <source>
        <dbReference type="ARBA" id="ARBA00023136"/>
    </source>
</evidence>
<evidence type="ECO:0000256" key="4">
    <source>
        <dbReference type="ARBA" id="ARBA00022692"/>
    </source>
</evidence>
<feature type="binding site" evidence="7">
    <location>
        <position position="242"/>
    </location>
    <ligand>
        <name>Mg(2+)</name>
        <dbReference type="ChEBI" id="CHEBI:18420"/>
    </ligand>
</feature>